<dbReference type="PANTHER" id="PTHR24264">
    <property type="entry name" value="TRYPSIN-RELATED"/>
    <property type="match status" value="1"/>
</dbReference>
<evidence type="ECO:0000256" key="7">
    <source>
        <dbReference type="ARBA" id="ARBA00023157"/>
    </source>
</evidence>
<dbReference type="GO" id="GO:0004252">
    <property type="term" value="F:serine-type endopeptidase activity"/>
    <property type="evidence" value="ECO:0007669"/>
    <property type="project" value="InterPro"/>
</dbReference>
<evidence type="ECO:0000256" key="9">
    <source>
        <dbReference type="ARBA" id="ARBA00024195"/>
    </source>
</evidence>
<dbReference type="EMBL" id="GDQN01007351">
    <property type="protein sequence ID" value="JAT83703.1"/>
    <property type="molecule type" value="Transcribed_RNA"/>
</dbReference>
<dbReference type="PROSITE" id="PS00134">
    <property type="entry name" value="TRYPSIN_HIS"/>
    <property type="match status" value="1"/>
</dbReference>
<evidence type="ECO:0000256" key="1">
    <source>
        <dbReference type="ARBA" id="ARBA00004239"/>
    </source>
</evidence>
<gene>
    <name evidence="14" type="ORF">g.5641</name>
</gene>
<dbReference type="PANTHER" id="PTHR24264:SF65">
    <property type="entry name" value="SRCR DOMAIN-CONTAINING PROTEIN"/>
    <property type="match status" value="1"/>
</dbReference>
<keyword evidence="5 12" id="KW-0378">Hydrolase</keyword>
<evidence type="ECO:0000256" key="11">
    <source>
        <dbReference type="ARBA" id="ARBA00084094"/>
    </source>
</evidence>
<organism evidence="14">
    <name type="scientific">Pectinophora gossypiella</name>
    <name type="common">Cotton pink bollworm</name>
    <name type="synonym">Depressaria gossypiella</name>
    <dbReference type="NCBI Taxonomy" id="13191"/>
    <lineage>
        <taxon>Eukaryota</taxon>
        <taxon>Metazoa</taxon>
        <taxon>Ecdysozoa</taxon>
        <taxon>Arthropoda</taxon>
        <taxon>Hexapoda</taxon>
        <taxon>Insecta</taxon>
        <taxon>Pterygota</taxon>
        <taxon>Neoptera</taxon>
        <taxon>Endopterygota</taxon>
        <taxon>Lepidoptera</taxon>
        <taxon>Glossata</taxon>
        <taxon>Ditrysia</taxon>
        <taxon>Gelechioidea</taxon>
        <taxon>Gelechiidae</taxon>
        <taxon>Apatetrinae</taxon>
        <taxon>Pectinophora</taxon>
    </lineage>
</organism>
<dbReference type="Gene3D" id="2.40.10.10">
    <property type="entry name" value="Trypsin-like serine proteases"/>
    <property type="match status" value="1"/>
</dbReference>
<keyword evidence="11" id="KW-1205">Fibrinolytic toxin</keyword>
<dbReference type="InterPro" id="IPR001314">
    <property type="entry name" value="Peptidase_S1A"/>
</dbReference>
<dbReference type="CDD" id="cd00190">
    <property type="entry name" value="Tryp_SPc"/>
    <property type="match status" value="1"/>
</dbReference>
<dbReference type="PRINTS" id="PR00722">
    <property type="entry name" value="CHYMOTRYPSIN"/>
</dbReference>
<dbReference type="InterPro" id="IPR033116">
    <property type="entry name" value="TRYPSIN_SER"/>
</dbReference>
<proteinExistence type="inferred from homology"/>
<dbReference type="OrthoDB" id="10002959at2759"/>
<evidence type="ECO:0000256" key="4">
    <source>
        <dbReference type="ARBA" id="ARBA00022670"/>
    </source>
</evidence>
<evidence type="ECO:0000256" key="6">
    <source>
        <dbReference type="ARBA" id="ARBA00022825"/>
    </source>
</evidence>
<dbReference type="PROSITE" id="PS00135">
    <property type="entry name" value="TRYPSIN_SER"/>
    <property type="match status" value="1"/>
</dbReference>
<dbReference type="InterPro" id="IPR043504">
    <property type="entry name" value="Peptidase_S1_PA_chymotrypsin"/>
</dbReference>
<comment type="similarity">
    <text evidence="9">Belongs to the peptidase S1 family. CLIP subfamily.</text>
</comment>
<keyword evidence="2" id="KW-0964">Secreted</keyword>
<dbReference type="SMART" id="SM00020">
    <property type="entry name" value="Tryp_SPc"/>
    <property type="match status" value="1"/>
</dbReference>
<keyword evidence="7" id="KW-1015">Disulfide bond</keyword>
<name>A0A1E1W9P7_PECGO</name>
<feature type="non-terminal residue" evidence="14">
    <location>
        <position position="1"/>
    </location>
</feature>
<evidence type="ECO:0000256" key="3">
    <source>
        <dbReference type="ARBA" id="ARBA00022656"/>
    </source>
</evidence>
<evidence type="ECO:0000256" key="8">
    <source>
        <dbReference type="ARBA" id="ARBA00023240"/>
    </source>
</evidence>
<keyword evidence="6 12" id="KW-0720">Serine protease</keyword>
<dbReference type="InterPro" id="IPR009003">
    <property type="entry name" value="Peptidase_S1_PA"/>
</dbReference>
<keyword evidence="8" id="KW-1199">Hemostasis impairing toxin</keyword>
<feature type="domain" description="Peptidase S1" evidence="13">
    <location>
        <begin position="55"/>
        <end position="293"/>
    </location>
</feature>
<sequence>EKQYKYMLRLAIHLTTHTIEDQPMRIFLAVCDDAERNEIILVDLASTAPTIGSRIIGGMDTTIERYPYAVQVLQSNQLSCGGSLITRLMVLSAAHCFVSNGQLLALRNFRIRCGTTRLNSGGTTRSISRVIPHERYNNPLRDNDVAVVVMNRRVTLGRSIAQAALPYQGQLVPNSAFVIHVGWGRTNPYIATPSTILQEVVVNKINNTVCRQRYALLEAQFNQPFPVTSSMICAGILDVGGRDACQGDSGGPLIYNGVVVGVTSWGYGCAQAYAPGVSARVSNYTNWILDTVQRNGAGNSNTSGIALLSTFICALCSLLA</sequence>
<dbReference type="GO" id="GO:0090729">
    <property type="term" value="F:toxin activity"/>
    <property type="evidence" value="ECO:0007669"/>
    <property type="project" value="UniProtKB-KW"/>
</dbReference>
<evidence type="ECO:0000313" key="14">
    <source>
        <dbReference type="EMBL" id="JAT83703.1"/>
    </source>
</evidence>
<dbReference type="FunFam" id="2.40.10.10:FF:000002">
    <property type="entry name" value="Transmembrane protease serine"/>
    <property type="match status" value="1"/>
</dbReference>
<dbReference type="InterPro" id="IPR001254">
    <property type="entry name" value="Trypsin_dom"/>
</dbReference>
<dbReference type="PROSITE" id="PS50240">
    <property type="entry name" value="TRYPSIN_DOM"/>
    <property type="match status" value="1"/>
</dbReference>
<evidence type="ECO:0000256" key="10">
    <source>
        <dbReference type="ARBA" id="ARBA00055534"/>
    </source>
</evidence>
<comment type="subcellular location">
    <subcellularLocation>
        <location evidence="1">Secreted</location>
        <location evidence="1">Extracellular space</location>
    </subcellularLocation>
</comment>
<dbReference type="GO" id="GO:0005615">
    <property type="term" value="C:extracellular space"/>
    <property type="evidence" value="ECO:0007669"/>
    <property type="project" value="TreeGrafter"/>
</dbReference>
<keyword evidence="4 12" id="KW-0645">Protease</keyword>
<dbReference type="Pfam" id="PF00089">
    <property type="entry name" value="Trypsin"/>
    <property type="match status" value="1"/>
</dbReference>
<evidence type="ECO:0000259" key="13">
    <source>
        <dbReference type="PROSITE" id="PS50240"/>
    </source>
</evidence>
<keyword evidence="3" id="KW-0800">Toxin</keyword>
<reference evidence="14" key="1">
    <citation type="submission" date="2015-09" db="EMBL/GenBank/DDBJ databases">
        <title>De novo assembly of Pectinophora gossypiella (Pink Bollworm) gut transcriptome.</title>
        <authorList>
            <person name="Tassone E.E."/>
        </authorList>
    </citation>
    <scope>NUCLEOTIDE SEQUENCE</scope>
</reference>
<protein>
    <recommendedName>
        <fullName evidence="13">Peptidase S1 domain-containing protein</fullName>
    </recommendedName>
</protein>
<comment type="function">
    <text evidence="10">Fibrinolytic activity; shows preferential cleavage of Arg-Gly bonds in all three fibrinogen chains. Contact with the caterpillars causes severe bleeding, due the anticoagulant effect of the protein.</text>
</comment>
<accession>A0A1E1W9P7</accession>
<dbReference type="InterPro" id="IPR018114">
    <property type="entry name" value="TRYPSIN_HIS"/>
</dbReference>
<dbReference type="FunFam" id="2.40.10.10:FF:000068">
    <property type="entry name" value="transmembrane protease serine 2"/>
    <property type="match status" value="1"/>
</dbReference>
<dbReference type="AlphaFoldDB" id="A0A1E1W9P7"/>
<dbReference type="InterPro" id="IPR050127">
    <property type="entry name" value="Serine_Proteases_S1"/>
</dbReference>
<evidence type="ECO:0000256" key="2">
    <source>
        <dbReference type="ARBA" id="ARBA00022525"/>
    </source>
</evidence>
<dbReference type="SUPFAM" id="SSF50494">
    <property type="entry name" value="Trypsin-like serine proteases"/>
    <property type="match status" value="1"/>
</dbReference>
<dbReference type="GO" id="GO:0006508">
    <property type="term" value="P:proteolysis"/>
    <property type="evidence" value="ECO:0007669"/>
    <property type="project" value="UniProtKB-KW"/>
</dbReference>
<evidence type="ECO:0000256" key="5">
    <source>
        <dbReference type="ARBA" id="ARBA00022801"/>
    </source>
</evidence>
<evidence type="ECO:0000256" key="12">
    <source>
        <dbReference type="RuleBase" id="RU363034"/>
    </source>
</evidence>